<evidence type="ECO:0000256" key="2">
    <source>
        <dbReference type="SAM" id="Phobius"/>
    </source>
</evidence>
<dbReference type="RefSeq" id="XP_009526581.1">
    <property type="nucleotide sequence ID" value="XM_009528286.1"/>
</dbReference>
<dbReference type="AlphaFoldDB" id="G4ZG39"/>
<evidence type="ECO:0000256" key="1">
    <source>
        <dbReference type="SAM" id="MobiDB-lite"/>
    </source>
</evidence>
<dbReference type="GeneID" id="20641877"/>
<dbReference type="EMBL" id="JH159154">
    <property type="protein sequence ID" value="EGZ17523.1"/>
    <property type="molecule type" value="Genomic_DNA"/>
</dbReference>
<keyword evidence="2" id="KW-0812">Transmembrane</keyword>
<feature type="compositionally biased region" description="Polar residues" evidence="1">
    <location>
        <begin position="97"/>
        <end position="110"/>
    </location>
</feature>
<proteinExistence type="predicted"/>
<dbReference type="KEGG" id="psoj:PHYSODRAFT_300571"/>
<name>G4ZG39_PHYSP</name>
<dbReference type="InParanoid" id="G4ZG39"/>
<evidence type="ECO:0000313" key="4">
    <source>
        <dbReference type="Proteomes" id="UP000002640"/>
    </source>
</evidence>
<feature type="transmembrane region" description="Helical" evidence="2">
    <location>
        <begin position="28"/>
        <end position="46"/>
    </location>
</feature>
<dbReference type="Proteomes" id="UP000002640">
    <property type="component" value="Unassembled WGS sequence"/>
</dbReference>
<keyword evidence="2" id="KW-0472">Membrane</keyword>
<reference evidence="3 4" key="1">
    <citation type="journal article" date="2006" name="Science">
        <title>Phytophthora genome sequences uncover evolutionary origins and mechanisms of pathogenesis.</title>
        <authorList>
            <person name="Tyler B.M."/>
            <person name="Tripathy S."/>
            <person name="Zhang X."/>
            <person name="Dehal P."/>
            <person name="Jiang R.H."/>
            <person name="Aerts A."/>
            <person name="Arredondo F.D."/>
            <person name="Baxter L."/>
            <person name="Bensasson D."/>
            <person name="Beynon J.L."/>
            <person name="Chapman J."/>
            <person name="Damasceno C.M."/>
            <person name="Dorrance A.E."/>
            <person name="Dou D."/>
            <person name="Dickerman A.W."/>
            <person name="Dubchak I.L."/>
            <person name="Garbelotto M."/>
            <person name="Gijzen M."/>
            <person name="Gordon S.G."/>
            <person name="Govers F."/>
            <person name="Grunwald N.J."/>
            <person name="Huang W."/>
            <person name="Ivors K.L."/>
            <person name="Jones R.W."/>
            <person name="Kamoun S."/>
            <person name="Krampis K."/>
            <person name="Lamour K.H."/>
            <person name="Lee M.K."/>
            <person name="McDonald W.H."/>
            <person name="Medina M."/>
            <person name="Meijer H.J."/>
            <person name="Nordberg E.K."/>
            <person name="Maclean D.J."/>
            <person name="Ospina-Giraldo M.D."/>
            <person name="Morris P.F."/>
            <person name="Phuntumart V."/>
            <person name="Putnam N.H."/>
            <person name="Rash S."/>
            <person name="Rose J.K."/>
            <person name="Sakihama Y."/>
            <person name="Salamov A.A."/>
            <person name="Savidor A."/>
            <person name="Scheuring C.F."/>
            <person name="Smith B.M."/>
            <person name="Sobral B.W."/>
            <person name="Terry A."/>
            <person name="Torto-Alalibo T.A."/>
            <person name="Win J."/>
            <person name="Xu Z."/>
            <person name="Zhang H."/>
            <person name="Grigoriev I.V."/>
            <person name="Rokhsar D.S."/>
            <person name="Boore J.L."/>
        </authorList>
    </citation>
    <scope>NUCLEOTIDE SEQUENCE [LARGE SCALE GENOMIC DNA]</scope>
    <source>
        <strain evidence="3 4">P6497</strain>
    </source>
</reference>
<evidence type="ECO:0000313" key="3">
    <source>
        <dbReference type="EMBL" id="EGZ17523.1"/>
    </source>
</evidence>
<organism evidence="3 4">
    <name type="scientific">Phytophthora sojae (strain P6497)</name>
    <name type="common">Soybean stem and root rot agent</name>
    <name type="synonym">Phytophthora megasperma f. sp. glycines</name>
    <dbReference type="NCBI Taxonomy" id="1094619"/>
    <lineage>
        <taxon>Eukaryota</taxon>
        <taxon>Sar</taxon>
        <taxon>Stramenopiles</taxon>
        <taxon>Oomycota</taxon>
        <taxon>Peronosporomycetes</taxon>
        <taxon>Peronosporales</taxon>
        <taxon>Peronosporaceae</taxon>
        <taxon>Phytophthora</taxon>
    </lineage>
</organism>
<feature type="region of interest" description="Disordered" evidence="1">
    <location>
        <begin position="59"/>
        <end position="110"/>
    </location>
</feature>
<sequence length="136" mass="15354">MKRMITQEHRLFGRGQILDRRQLLNENYAVICVMVTLLTKVFHGALEYMMRFTNGMDDAGSDSGDDSSYTMKKMKNAKARRRAKPHRRLTPKKSVDGSHSLTTTCCSSNCRPKSELMGRLGRQICLSARARAPGSN</sequence>
<gene>
    <name evidence="3" type="ORF">PHYSODRAFT_300571</name>
</gene>
<keyword evidence="2" id="KW-1133">Transmembrane helix</keyword>
<keyword evidence="4" id="KW-1185">Reference proteome</keyword>
<feature type="compositionally biased region" description="Basic residues" evidence="1">
    <location>
        <begin position="72"/>
        <end position="91"/>
    </location>
</feature>
<protein>
    <submittedName>
        <fullName evidence="3">Uncharacterized protein</fullName>
    </submittedName>
</protein>
<accession>G4ZG39</accession>